<organism evidence="4 5">
    <name type="scientific">Heracleum sosnowskyi</name>
    <dbReference type="NCBI Taxonomy" id="360622"/>
    <lineage>
        <taxon>Eukaryota</taxon>
        <taxon>Viridiplantae</taxon>
        <taxon>Streptophyta</taxon>
        <taxon>Embryophyta</taxon>
        <taxon>Tracheophyta</taxon>
        <taxon>Spermatophyta</taxon>
        <taxon>Magnoliopsida</taxon>
        <taxon>eudicotyledons</taxon>
        <taxon>Gunneridae</taxon>
        <taxon>Pentapetalae</taxon>
        <taxon>asterids</taxon>
        <taxon>campanulids</taxon>
        <taxon>Apiales</taxon>
        <taxon>Apiaceae</taxon>
        <taxon>Apioideae</taxon>
        <taxon>apioid superclade</taxon>
        <taxon>Tordylieae</taxon>
        <taxon>Tordyliinae</taxon>
        <taxon>Heracleum</taxon>
    </lineage>
</organism>
<feature type="compositionally biased region" description="Acidic residues" evidence="2">
    <location>
        <begin position="316"/>
        <end position="329"/>
    </location>
</feature>
<dbReference type="PANTHER" id="PTHR33018">
    <property type="entry name" value="OS10G0338966 PROTEIN-RELATED"/>
    <property type="match status" value="1"/>
</dbReference>
<feature type="region of interest" description="Disordered" evidence="2">
    <location>
        <begin position="176"/>
        <end position="219"/>
    </location>
</feature>
<dbReference type="Pfam" id="PF00035">
    <property type="entry name" value="dsrm"/>
    <property type="match status" value="1"/>
</dbReference>
<accession>A0AAD8JCS3</accession>
<dbReference type="InterPro" id="IPR014720">
    <property type="entry name" value="dsRBD_dom"/>
</dbReference>
<dbReference type="Gene3D" id="3.30.160.20">
    <property type="match status" value="1"/>
</dbReference>
<keyword evidence="5" id="KW-1185">Reference proteome</keyword>
<reference evidence="4" key="1">
    <citation type="submission" date="2023-02" db="EMBL/GenBank/DDBJ databases">
        <title>Genome of toxic invasive species Heracleum sosnowskyi carries increased number of genes despite the absence of recent whole-genome duplications.</title>
        <authorList>
            <person name="Schelkunov M."/>
            <person name="Shtratnikova V."/>
            <person name="Makarenko M."/>
            <person name="Klepikova A."/>
            <person name="Omelchenko D."/>
            <person name="Novikova G."/>
            <person name="Obukhova E."/>
            <person name="Bogdanov V."/>
            <person name="Penin A."/>
            <person name="Logacheva M."/>
        </authorList>
    </citation>
    <scope>NUCLEOTIDE SEQUENCE</scope>
    <source>
        <strain evidence="4">Hsosn_3</strain>
        <tissue evidence="4">Leaf</tissue>
    </source>
</reference>
<comment type="caution">
    <text evidence="4">The sequence shown here is derived from an EMBL/GenBank/DDBJ whole genome shotgun (WGS) entry which is preliminary data.</text>
</comment>
<evidence type="ECO:0000313" key="4">
    <source>
        <dbReference type="EMBL" id="KAK1402125.1"/>
    </source>
</evidence>
<dbReference type="AlphaFoldDB" id="A0AAD8JCS3"/>
<dbReference type="SUPFAM" id="SSF54768">
    <property type="entry name" value="dsRNA-binding domain-like"/>
    <property type="match status" value="1"/>
</dbReference>
<keyword evidence="1" id="KW-0694">RNA-binding</keyword>
<dbReference type="GO" id="GO:0003723">
    <property type="term" value="F:RNA binding"/>
    <property type="evidence" value="ECO:0007669"/>
    <property type="project" value="UniProtKB-UniRule"/>
</dbReference>
<evidence type="ECO:0000259" key="3">
    <source>
        <dbReference type="PROSITE" id="PS50137"/>
    </source>
</evidence>
<sequence>MANGQPPAFVTSLTFNGRHYVGAKGRSKKESQQLAARDVILSILEKKLQQDKNLILLELNSYLMLTTTTTVIVDKSSLCCVAARPHGPDAASGEWSIGPCTTAGLPKDQSKLSGPLSAAIMKSIEEKERDEAHLHVLLNNPEVYPYIMEIKEMAKKQKKSNINEDEKQKEVKALTLEPENSTQATDPPVADCDLNVTSTEPKKKKPGSVKAGRLDPDEDPDRAILWKMARKPPKDEIIDEDLAEKFEKIDELLEKKKKGEFKPSGSEDVLTIALETPEHSGRVRGVGSFAELKAVVNASNINSPMSCKASCRGDKEEQEEQEEHDEDDGCVAIGPVDPSPPEKR</sequence>
<dbReference type="PROSITE" id="PS50137">
    <property type="entry name" value="DS_RBD"/>
    <property type="match status" value="1"/>
</dbReference>
<evidence type="ECO:0000256" key="2">
    <source>
        <dbReference type="SAM" id="MobiDB-lite"/>
    </source>
</evidence>
<dbReference type="PANTHER" id="PTHR33018:SF34">
    <property type="entry name" value="OS02G0472350 PROTEIN"/>
    <property type="match status" value="1"/>
</dbReference>
<name>A0AAD8JCS3_9APIA</name>
<feature type="region of interest" description="Disordered" evidence="2">
    <location>
        <begin position="303"/>
        <end position="344"/>
    </location>
</feature>
<gene>
    <name evidence="4" type="ORF">POM88_001730</name>
</gene>
<feature type="domain" description="DRBM" evidence="3">
    <location>
        <begin position="1"/>
        <end position="45"/>
    </location>
</feature>
<evidence type="ECO:0000256" key="1">
    <source>
        <dbReference type="PROSITE-ProRule" id="PRU00266"/>
    </source>
</evidence>
<dbReference type="Proteomes" id="UP001237642">
    <property type="component" value="Unassembled WGS sequence"/>
</dbReference>
<reference evidence="4" key="2">
    <citation type="submission" date="2023-05" db="EMBL/GenBank/DDBJ databases">
        <authorList>
            <person name="Schelkunov M.I."/>
        </authorList>
    </citation>
    <scope>NUCLEOTIDE SEQUENCE</scope>
    <source>
        <strain evidence="4">Hsosn_3</strain>
        <tissue evidence="4">Leaf</tissue>
    </source>
</reference>
<protein>
    <recommendedName>
        <fullName evidence="3">DRBM domain-containing protein</fullName>
    </recommendedName>
</protein>
<evidence type="ECO:0000313" key="5">
    <source>
        <dbReference type="Proteomes" id="UP001237642"/>
    </source>
</evidence>
<dbReference type="EMBL" id="JAUIZM010000001">
    <property type="protein sequence ID" value="KAK1402125.1"/>
    <property type="molecule type" value="Genomic_DNA"/>
</dbReference>
<proteinExistence type="predicted"/>
<dbReference type="CDD" id="cd00048">
    <property type="entry name" value="DSRM_SF"/>
    <property type="match status" value="1"/>
</dbReference>